<reference evidence="1" key="1">
    <citation type="submission" date="2021-06" db="EMBL/GenBank/DDBJ databases">
        <authorList>
            <person name="Kallberg Y."/>
            <person name="Tangrot J."/>
            <person name="Rosling A."/>
        </authorList>
    </citation>
    <scope>NUCLEOTIDE SEQUENCE</scope>
    <source>
        <strain evidence="1">CL356</strain>
    </source>
</reference>
<dbReference type="EMBL" id="CAJVPT010046389">
    <property type="protein sequence ID" value="CAG8737983.1"/>
    <property type="molecule type" value="Genomic_DNA"/>
</dbReference>
<name>A0ACA9Q674_9GLOM</name>
<organism evidence="1 2">
    <name type="scientific">Acaulospora colombiana</name>
    <dbReference type="NCBI Taxonomy" id="27376"/>
    <lineage>
        <taxon>Eukaryota</taxon>
        <taxon>Fungi</taxon>
        <taxon>Fungi incertae sedis</taxon>
        <taxon>Mucoromycota</taxon>
        <taxon>Glomeromycotina</taxon>
        <taxon>Glomeromycetes</taxon>
        <taxon>Diversisporales</taxon>
        <taxon>Acaulosporaceae</taxon>
        <taxon>Acaulospora</taxon>
    </lineage>
</organism>
<keyword evidence="2" id="KW-1185">Reference proteome</keyword>
<evidence type="ECO:0000313" key="2">
    <source>
        <dbReference type="Proteomes" id="UP000789525"/>
    </source>
</evidence>
<dbReference type="Proteomes" id="UP000789525">
    <property type="component" value="Unassembled WGS sequence"/>
</dbReference>
<accession>A0ACA9Q674</accession>
<sequence>MPPKRPISEVEGVEETNVESTTRAAPKARQESMSAPVALKSLKLPPKSQPVMLSNFQKPVQLISFSYTPERKQLFDNSAMKFFVGPPRGADLSYRYTNWVKRPEEK</sequence>
<gene>
    <name evidence="1" type="ORF">ACOLOM_LOCUS12008</name>
</gene>
<feature type="non-terminal residue" evidence="1">
    <location>
        <position position="106"/>
    </location>
</feature>
<protein>
    <submittedName>
        <fullName evidence="1">378_t:CDS:1</fullName>
    </submittedName>
</protein>
<evidence type="ECO:0000313" key="1">
    <source>
        <dbReference type="EMBL" id="CAG8737983.1"/>
    </source>
</evidence>
<comment type="caution">
    <text evidence="1">The sequence shown here is derived from an EMBL/GenBank/DDBJ whole genome shotgun (WGS) entry which is preliminary data.</text>
</comment>
<proteinExistence type="predicted"/>